<dbReference type="PANTHER" id="PTHR24201:SF16">
    <property type="entry name" value="ANKYRIN-1-LIKE-RELATED"/>
    <property type="match status" value="1"/>
</dbReference>
<dbReference type="GO" id="GO:0005634">
    <property type="term" value="C:nucleus"/>
    <property type="evidence" value="ECO:0007669"/>
    <property type="project" value="TreeGrafter"/>
</dbReference>
<dbReference type="SUPFAM" id="SSF48403">
    <property type="entry name" value="Ankyrin repeat"/>
    <property type="match status" value="1"/>
</dbReference>
<dbReference type="Pfam" id="PF12796">
    <property type="entry name" value="Ank_2"/>
    <property type="match status" value="1"/>
</dbReference>
<proteinExistence type="predicted"/>
<feature type="repeat" description="ANK" evidence="3">
    <location>
        <begin position="239"/>
        <end position="271"/>
    </location>
</feature>
<keyword evidence="1" id="KW-0677">Repeat</keyword>
<feature type="region of interest" description="Disordered" evidence="4">
    <location>
        <begin position="48"/>
        <end position="67"/>
    </location>
</feature>
<feature type="repeat" description="ANK" evidence="3">
    <location>
        <begin position="272"/>
        <end position="304"/>
    </location>
</feature>
<dbReference type="AlphaFoldDB" id="A0A7S4JQR5"/>
<dbReference type="InterPro" id="IPR002110">
    <property type="entry name" value="Ankyrin_rpt"/>
</dbReference>
<evidence type="ECO:0000256" key="4">
    <source>
        <dbReference type="SAM" id="MobiDB-lite"/>
    </source>
</evidence>
<evidence type="ECO:0000256" key="2">
    <source>
        <dbReference type="ARBA" id="ARBA00023043"/>
    </source>
</evidence>
<organism evidence="5">
    <name type="scientific">Guillardia theta</name>
    <name type="common">Cryptophyte</name>
    <name type="synonym">Cryptomonas phi</name>
    <dbReference type="NCBI Taxonomy" id="55529"/>
    <lineage>
        <taxon>Eukaryota</taxon>
        <taxon>Cryptophyceae</taxon>
        <taxon>Pyrenomonadales</taxon>
        <taxon>Geminigeraceae</taxon>
        <taxon>Guillardia</taxon>
    </lineage>
</organism>
<sequence length="498" mass="56547">MVTGSCLQLRGGSLDSVVNFNLIKSRFNRKDEEEEEDEEDAISAISRLRKRKRPNEVQEQPKSEFTPEEELFAEKERERVCNLIRAEEQYDETVDTTVQDGLSFTEWLARINEIENLRRKNRRHVETDYGQGYVDGRFGKDDIMGWVNYVPLPQDVRREDLLVQPQYRLNRHLWNASSKGDLRLVCMLLEAGADVRSYNNESYLPAEINFGLSSDQEESPTCTYGYVDLQNSKAVVCVHMWCPLHWAANYNHASTVDLLIKYGANINQQDVDNRTALHLASASGHADVVRELLANNADLESNDSRGNTPLFYAAWEGHVQVASLLLAAGANCNHTNDGGYTALHWAASENRLGVVKLLLEHNINAEELTKEEELDALDLAEKKKYLDVCEVLAGGMGLVKVPIDQLYSHEQQQLMEYAEKKLQELKEELLYVTRVGDSEIIVPGNRTEIENRPRSTILEDIQQNQHIVDVVQELNRRHAEQTAKAQGNPKFAALGPQT</sequence>
<dbReference type="Pfam" id="PF00023">
    <property type="entry name" value="Ank"/>
    <property type="match status" value="1"/>
</dbReference>
<keyword evidence="2 3" id="KW-0040">ANK repeat</keyword>
<dbReference type="EMBL" id="HBKN01008899">
    <property type="protein sequence ID" value="CAE2270983.1"/>
    <property type="molecule type" value="Transcribed_RNA"/>
</dbReference>
<dbReference type="PROSITE" id="PS50088">
    <property type="entry name" value="ANK_REPEAT"/>
    <property type="match status" value="4"/>
</dbReference>
<gene>
    <name evidence="5" type="ORF">GTHE00462_LOCUS6988</name>
</gene>
<dbReference type="InterPro" id="IPR050776">
    <property type="entry name" value="Ank_Repeat/CDKN_Inhibitor"/>
</dbReference>
<accession>A0A7S4JQR5</accession>
<dbReference type="SMART" id="SM00248">
    <property type="entry name" value="ANK"/>
    <property type="match status" value="5"/>
</dbReference>
<evidence type="ECO:0000256" key="1">
    <source>
        <dbReference type="ARBA" id="ARBA00022737"/>
    </source>
</evidence>
<dbReference type="PANTHER" id="PTHR24201">
    <property type="entry name" value="ANK_REP_REGION DOMAIN-CONTAINING PROTEIN"/>
    <property type="match status" value="1"/>
</dbReference>
<feature type="repeat" description="ANK" evidence="3">
    <location>
        <begin position="338"/>
        <end position="370"/>
    </location>
</feature>
<dbReference type="PRINTS" id="PR01415">
    <property type="entry name" value="ANKYRIN"/>
</dbReference>
<dbReference type="PROSITE" id="PS50297">
    <property type="entry name" value="ANK_REP_REGION"/>
    <property type="match status" value="4"/>
</dbReference>
<name>A0A7S4JQR5_GUITH</name>
<protein>
    <submittedName>
        <fullName evidence="5">Uncharacterized protein</fullName>
    </submittedName>
</protein>
<dbReference type="Gene3D" id="1.25.40.20">
    <property type="entry name" value="Ankyrin repeat-containing domain"/>
    <property type="match status" value="2"/>
</dbReference>
<evidence type="ECO:0000313" key="5">
    <source>
        <dbReference type="EMBL" id="CAE2270983.1"/>
    </source>
</evidence>
<dbReference type="InterPro" id="IPR036770">
    <property type="entry name" value="Ankyrin_rpt-contain_sf"/>
</dbReference>
<evidence type="ECO:0000256" key="3">
    <source>
        <dbReference type="PROSITE-ProRule" id="PRU00023"/>
    </source>
</evidence>
<reference evidence="5" key="1">
    <citation type="submission" date="2021-01" db="EMBL/GenBank/DDBJ databases">
        <authorList>
            <person name="Corre E."/>
            <person name="Pelletier E."/>
            <person name="Niang G."/>
            <person name="Scheremetjew M."/>
            <person name="Finn R."/>
            <person name="Kale V."/>
            <person name="Holt S."/>
            <person name="Cochrane G."/>
            <person name="Meng A."/>
            <person name="Brown T."/>
            <person name="Cohen L."/>
        </authorList>
    </citation>
    <scope>NUCLEOTIDE SEQUENCE</scope>
    <source>
        <strain evidence="5">CCMP 2712</strain>
    </source>
</reference>
<feature type="repeat" description="ANK" evidence="3">
    <location>
        <begin position="305"/>
        <end position="337"/>
    </location>
</feature>